<dbReference type="SUPFAM" id="SSF53335">
    <property type="entry name" value="S-adenosyl-L-methionine-dependent methyltransferases"/>
    <property type="match status" value="2"/>
</dbReference>
<dbReference type="Gene3D" id="3.40.50.150">
    <property type="entry name" value="Vaccinia Virus protein VP39"/>
    <property type="match status" value="2"/>
</dbReference>
<dbReference type="PANTHER" id="PTHR47816:SF4">
    <property type="entry name" value="RIBOSOMAL RNA SMALL SUBUNIT METHYLTRANSFERASE C"/>
    <property type="match status" value="1"/>
</dbReference>
<name>A0A3B0VJ41_9ZZZZ</name>
<dbReference type="GO" id="GO:0052914">
    <property type="term" value="F:16S rRNA (guanine(1207)-N(2))-methyltransferase activity"/>
    <property type="evidence" value="ECO:0007669"/>
    <property type="project" value="UniProtKB-EC"/>
</dbReference>
<evidence type="ECO:0000256" key="3">
    <source>
        <dbReference type="SAM" id="MobiDB-lite"/>
    </source>
</evidence>
<evidence type="ECO:0000313" key="5">
    <source>
        <dbReference type="EMBL" id="VAW43628.1"/>
    </source>
</evidence>
<organism evidence="5">
    <name type="scientific">hydrothermal vent metagenome</name>
    <dbReference type="NCBI Taxonomy" id="652676"/>
    <lineage>
        <taxon>unclassified sequences</taxon>
        <taxon>metagenomes</taxon>
        <taxon>ecological metagenomes</taxon>
    </lineage>
</organism>
<dbReference type="PANTHER" id="PTHR47816">
    <property type="entry name" value="RIBOSOMAL RNA SMALL SUBUNIT METHYLTRANSFERASE C"/>
    <property type="match status" value="1"/>
</dbReference>
<evidence type="ECO:0000256" key="1">
    <source>
        <dbReference type="ARBA" id="ARBA00022603"/>
    </source>
</evidence>
<accession>A0A3B0VJ41</accession>
<sequence length="399" mass="44150">MKESYFKKVLSFKYQDKTVQFRVAQELFSSHDVDGGSRFLLRTLGQRPLKAVKRVLDMGCGYGTLGLTLKAVDKQRTVHLVDRDGLAVDFAQQNVALNELDNVSVYGSLGYDDLRGGQFDLIVSNIPGKAGEAVITHLIQDARPFLAKNGRVAVVVVTPLVPLVEKLLERMPDTAVSLKESSANHTVFHYHFTAEPPASSPQNSFATGLYWRDIMSVSSRKLAFEMQTAFGLPEFDTLSYQTRLLFNILNGLPASPVNHLLVINPGQGHTAVAAWHRLQPQQISLVDRDLLALQTTAHNLQQNGCPAEIISSYHQIGLPPLPTPADLVIHPLRDSEGPKIAVARLNLLAEQLAPKAFAFIGANSHLISQVEQQMKRNGRLKPRQRKRRKGFSTLSLTPK</sequence>
<dbReference type="AlphaFoldDB" id="A0A3B0VJ41"/>
<feature type="domain" description="Methyltransferase small" evidence="4">
    <location>
        <begin position="20"/>
        <end position="160"/>
    </location>
</feature>
<keyword evidence="2 5" id="KW-0808">Transferase</keyword>
<keyword evidence="1 5" id="KW-0489">Methyltransferase</keyword>
<feature type="region of interest" description="Disordered" evidence="3">
    <location>
        <begin position="375"/>
        <end position="399"/>
    </location>
</feature>
<gene>
    <name evidence="5" type="ORF">MNBD_CHLOROFLEXI01-914</name>
</gene>
<dbReference type="InterPro" id="IPR007848">
    <property type="entry name" value="Small_mtfrase_dom"/>
</dbReference>
<evidence type="ECO:0000256" key="2">
    <source>
        <dbReference type="ARBA" id="ARBA00022679"/>
    </source>
</evidence>
<dbReference type="EMBL" id="UOEU01001125">
    <property type="protein sequence ID" value="VAW43628.1"/>
    <property type="molecule type" value="Genomic_DNA"/>
</dbReference>
<reference evidence="5" key="1">
    <citation type="submission" date="2018-06" db="EMBL/GenBank/DDBJ databases">
        <authorList>
            <person name="Zhirakovskaya E."/>
        </authorList>
    </citation>
    <scope>NUCLEOTIDE SEQUENCE</scope>
</reference>
<dbReference type="InterPro" id="IPR046977">
    <property type="entry name" value="RsmC/RlmG"/>
</dbReference>
<dbReference type="EC" id="2.1.1.172" evidence="5"/>
<dbReference type="CDD" id="cd02440">
    <property type="entry name" value="AdoMet_MTases"/>
    <property type="match status" value="1"/>
</dbReference>
<protein>
    <submittedName>
        <fullName evidence="5">16S rRNA (Guanine(1207)-N(2))-methyltransferase</fullName>
        <ecNumber evidence="5">2.1.1.172</ecNumber>
    </submittedName>
</protein>
<evidence type="ECO:0000259" key="4">
    <source>
        <dbReference type="Pfam" id="PF05175"/>
    </source>
</evidence>
<proteinExistence type="predicted"/>
<feature type="compositionally biased region" description="Basic residues" evidence="3">
    <location>
        <begin position="376"/>
        <end position="390"/>
    </location>
</feature>
<dbReference type="InterPro" id="IPR029063">
    <property type="entry name" value="SAM-dependent_MTases_sf"/>
</dbReference>
<dbReference type="Pfam" id="PF05175">
    <property type="entry name" value="MTS"/>
    <property type="match status" value="1"/>
</dbReference>